<comment type="caution">
    <text evidence="1">The sequence shown here is derived from an EMBL/GenBank/DDBJ whole genome shotgun (WGS) entry which is preliminary data.</text>
</comment>
<dbReference type="AlphaFoldDB" id="A0A1F6D8L0"/>
<evidence type="ECO:0000313" key="1">
    <source>
        <dbReference type="EMBL" id="OGG57793.1"/>
    </source>
</evidence>
<sequence>MTRYAARVRRILPHDARHVFSELDSPEKIQDFLEALPTNFETDGESNHSPLQVLKMKKAHCFEGAVFAAAVLAYHGERPLLMDFETIPKDEDHTVALFKRKRHWGALSKTNHAVLRYRDPVYATPREIAMSYFHEYYLYDGTKSMIAYSSPFDLSRFAPEEWITTEKNLDWLMTKMSKSGYFSIVPPNTKLRKATRVELEALNLTMQPDPRKKRMG</sequence>
<evidence type="ECO:0000313" key="2">
    <source>
        <dbReference type="Proteomes" id="UP000176377"/>
    </source>
</evidence>
<protein>
    <recommendedName>
        <fullName evidence="3">Transglutaminase-like domain-containing protein</fullName>
    </recommendedName>
</protein>
<accession>A0A1F6D8L0</accession>
<proteinExistence type="predicted"/>
<dbReference type="Proteomes" id="UP000176377">
    <property type="component" value="Unassembled WGS sequence"/>
</dbReference>
<evidence type="ECO:0008006" key="3">
    <source>
        <dbReference type="Google" id="ProtNLM"/>
    </source>
</evidence>
<gene>
    <name evidence="1" type="ORF">A2765_05165</name>
</gene>
<organism evidence="1 2">
    <name type="scientific">Candidatus Kaiserbacteria bacterium RIFCSPHIGHO2_01_FULL_56_24</name>
    <dbReference type="NCBI Taxonomy" id="1798487"/>
    <lineage>
        <taxon>Bacteria</taxon>
        <taxon>Candidatus Kaiseribacteriota</taxon>
    </lineage>
</organism>
<reference evidence="1 2" key="1">
    <citation type="journal article" date="2016" name="Nat. Commun.">
        <title>Thousands of microbial genomes shed light on interconnected biogeochemical processes in an aquifer system.</title>
        <authorList>
            <person name="Anantharaman K."/>
            <person name="Brown C.T."/>
            <person name="Hug L.A."/>
            <person name="Sharon I."/>
            <person name="Castelle C.J."/>
            <person name="Probst A.J."/>
            <person name="Thomas B.C."/>
            <person name="Singh A."/>
            <person name="Wilkins M.J."/>
            <person name="Karaoz U."/>
            <person name="Brodie E.L."/>
            <person name="Williams K.H."/>
            <person name="Hubbard S.S."/>
            <person name="Banfield J.F."/>
        </authorList>
    </citation>
    <scope>NUCLEOTIDE SEQUENCE [LARGE SCALE GENOMIC DNA]</scope>
</reference>
<dbReference type="EMBL" id="MFLA01000045">
    <property type="protein sequence ID" value="OGG57793.1"/>
    <property type="molecule type" value="Genomic_DNA"/>
</dbReference>
<name>A0A1F6D8L0_9BACT</name>